<proteinExistence type="predicted"/>
<dbReference type="OMA" id="QIWYELN"/>
<dbReference type="AlphaFoldDB" id="A0A151S9M8"/>
<accession>A0A151S9M8</accession>
<protein>
    <recommendedName>
        <fullName evidence="3">Retrovirus-related Pol polyprotein from transposon TNT 1-94</fullName>
    </recommendedName>
</protein>
<name>A0A151S9M8_CAJCA</name>
<dbReference type="EMBL" id="KQ483437">
    <property type="protein sequence ID" value="KYP51504.1"/>
    <property type="molecule type" value="Genomic_DNA"/>
</dbReference>
<dbReference type="Proteomes" id="UP000075243">
    <property type="component" value="Unassembled WGS sequence"/>
</dbReference>
<dbReference type="PANTHER" id="PTHR35317:SF27">
    <property type="entry name" value="RETROVIRUS-RELATED POL POLYPROTEIN FROM TRANSPOSON TNT 1-94"/>
    <property type="match status" value="1"/>
</dbReference>
<evidence type="ECO:0000313" key="1">
    <source>
        <dbReference type="EMBL" id="KYP51504.1"/>
    </source>
</evidence>
<sequence>MKQHEKEILKKEKVVSYLHSALTDDDFTSIMNLETTKQIWYELNKMYHGDKKMKIIKLLTLKREFEMLKMKESESVKEYTSK</sequence>
<gene>
    <name evidence="1" type="ORF">KK1_026664</name>
</gene>
<evidence type="ECO:0008006" key="3">
    <source>
        <dbReference type="Google" id="ProtNLM"/>
    </source>
</evidence>
<evidence type="ECO:0000313" key="2">
    <source>
        <dbReference type="Proteomes" id="UP000075243"/>
    </source>
</evidence>
<reference evidence="1" key="1">
    <citation type="journal article" date="2012" name="Nat. Biotechnol.">
        <title>Draft genome sequence of pigeonpea (Cajanus cajan), an orphan legume crop of resource-poor farmers.</title>
        <authorList>
            <person name="Varshney R.K."/>
            <person name="Chen W."/>
            <person name="Li Y."/>
            <person name="Bharti A.K."/>
            <person name="Saxena R.K."/>
            <person name="Schlueter J.A."/>
            <person name="Donoghue M.T."/>
            <person name="Azam S."/>
            <person name="Fan G."/>
            <person name="Whaley A.M."/>
            <person name="Farmer A.D."/>
            <person name="Sheridan J."/>
            <person name="Iwata A."/>
            <person name="Tuteja R."/>
            <person name="Penmetsa R.V."/>
            <person name="Wu W."/>
            <person name="Upadhyaya H.D."/>
            <person name="Yang S.P."/>
            <person name="Shah T."/>
            <person name="Saxena K.B."/>
            <person name="Michael T."/>
            <person name="McCombie W.R."/>
            <person name="Yang B."/>
            <person name="Zhang G."/>
            <person name="Yang H."/>
            <person name="Wang J."/>
            <person name="Spillane C."/>
            <person name="Cook D.R."/>
            <person name="May G.D."/>
            <person name="Xu X."/>
            <person name="Jackson S.A."/>
        </authorList>
    </citation>
    <scope>NUCLEOTIDE SEQUENCE [LARGE SCALE GENOMIC DNA]</scope>
</reference>
<dbReference type="Pfam" id="PF14223">
    <property type="entry name" value="Retrotran_gag_2"/>
    <property type="match status" value="1"/>
</dbReference>
<organism evidence="1 2">
    <name type="scientific">Cajanus cajan</name>
    <name type="common">Pigeon pea</name>
    <name type="synonym">Cajanus indicus</name>
    <dbReference type="NCBI Taxonomy" id="3821"/>
    <lineage>
        <taxon>Eukaryota</taxon>
        <taxon>Viridiplantae</taxon>
        <taxon>Streptophyta</taxon>
        <taxon>Embryophyta</taxon>
        <taxon>Tracheophyta</taxon>
        <taxon>Spermatophyta</taxon>
        <taxon>Magnoliopsida</taxon>
        <taxon>eudicotyledons</taxon>
        <taxon>Gunneridae</taxon>
        <taxon>Pentapetalae</taxon>
        <taxon>rosids</taxon>
        <taxon>fabids</taxon>
        <taxon>Fabales</taxon>
        <taxon>Fabaceae</taxon>
        <taxon>Papilionoideae</taxon>
        <taxon>50 kb inversion clade</taxon>
        <taxon>NPAAA clade</taxon>
        <taxon>indigoferoid/millettioid clade</taxon>
        <taxon>Phaseoleae</taxon>
        <taxon>Cajanus</taxon>
    </lineage>
</organism>
<dbReference type="PANTHER" id="PTHR35317">
    <property type="entry name" value="OS04G0629600 PROTEIN"/>
    <property type="match status" value="1"/>
</dbReference>
<keyword evidence="2" id="KW-1185">Reference proteome</keyword>
<dbReference type="Gramene" id="C.cajan_27227.t">
    <property type="protein sequence ID" value="C.cajan_27227.t.cds1"/>
    <property type="gene ID" value="C.cajan_27227"/>
</dbReference>